<evidence type="ECO:0000259" key="11">
    <source>
        <dbReference type="Pfam" id="PF10243"/>
    </source>
</evidence>
<feature type="domain" description="TRAF3-interacting protein 1 N-terminal" evidence="11">
    <location>
        <begin position="4"/>
        <end position="111"/>
    </location>
</feature>
<dbReference type="GO" id="GO:0060271">
    <property type="term" value="P:cilium assembly"/>
    <property type="evidence" value="ECO:0007669"/>
    <property type="project" value="TreeGrafter"/>
</dbReference>
<dbReference type="GO" id="GO:0042073">
    <property type="term" value="P:intraciliary transport"/>
    <property type="evidence" value="ECO:0007669"/>
    <property type="project" value="TreeGrafter"/>
</dbReference>
<dbReference type="GO" id="GO:0005930">
    <property type="term" value="C:axoneme"/>
    <property type="evidence" value="ECO:0007669"/>
    <property type="project" value="UniProtKB-SubCell"/>
</dbReference>
<evidence type="ECO:0000256" key="2">
    <source>
        <dbReference type="ARBA" id="ARBA00004430"/>
    </source>
</evidence>
<dbReference type="WBParaSite" id="MBELARI_LOCUS9022">
    <property type="protein sequence ID" value="MBELARI_LOCUS9022"/>
    <property type="gene ID" value="MBELARI_LOCUS9022"/>
</dbReference>
<keyword evidence="13" id="KW-1185">Reference proteome</keyword>
<dbReference type="InterPro" id="IPR042576">
    <property type="entry name" value="TRAF3IP1_N_sf"/>
</dbReference>
<feature type="compositionally biased region" description="Basic and acidic residues" evidence="10">
    <location>
        <begin position="266"/>
        <end position="296"/>
    </location>
</feature>
<protein>
    <recommendedName>
        <fullName evidence="15">TRAF3-interacting protein 1</fullName>
    </recommendedName>
</protein>
<dbReference type="GO" id="GO:0008017">
    <property type="term" value="F:microtubule binding"/>
    <property type="evidence" value="ECO:0007669"/>
    <property type="project" value="InterPro"/>
</dbReference>
<feature type="compositionally biased region" description="Acidic residues" evidence="10">
    <location>
        <begin position="368"/>
        <end position="378"/>
    </location>
</feature>
<dbReference type="GO" id="GO:0030992">
    <property type="term" value="C:intraciliary transport particle B"/>
    <property type="evidence" value="ECO:0007669"/>
    <property type="project" value="TreeGrafter"/>
</dbReference>
<dbReference type="Gene3D" id="1.10.418.50">
    <property type="entry name" value="Microtubule-binding protein MIP-T3"/>
    <property type="match status" value="1"/>
</dbReference>
<proteinExistence type="inferred from homology"/>
<comment type="subcellular location">
    <subcellularLocation>
        <location evidence="2">Cytoplasm</location>
        <location evidence="2">Cytoskeleton</location>
        <location evidence="2">Cilium axoneme</location>
    </subcellularLocation>
    <subcellularLocation>
        <location evidence="1">Cytoplasm</location>
        <location evidence="1">Cytoskeleton</location>
        <location evidence="1">Cilium basal body</location>
    </subcellularLocation>
</comment>
<keyword evidence="5 9" id="KW-0175">Coiled coil</keyword>
<evidence type="ECO:0008006" key="15">
    <source>
        <dbReference type="Google" id="ProtNLM"/>
    </source>
</evidence>
<keyword evidence="4" id="KW-0970">Cilium biogenesis/degradation</keyword>
<feature type="compositionally biased region" description="Low complexity" evidence="10">
    <location>
        <begin position="140"/>
        <end position="149"/>
    </location>
</feature>
<dbReference type="PANTHER" id="PTHR31363:SF0">
    <property type="entry name" value="TRAF3-INTERACTING PROTEIN 1"/>
    <property type="match status" value="1"/>
</dbReference>
<evidence type="ECO:0000256" key="10">
    <source>
        <dbReference type="SAM" id="MobiDB-lite"/>
    </source>
</evidence>
<reference evidence="14" key="1">
    <citation type="submission" date="2024-02" db="UniProtKB">
        <authorList>
            <consortium name="WormBaseParasite"/>
        </authorList>
    </citation>
    <scope>IDENTIFICATION</scope>
</reference>
<dbReference type="InterPro" id="IPR018799">
    <property type="entry name" value="TRAF3IP1"/>
</dbReference>
<name>A0AAF3FTA0_9BILA</name>
<comment type="similarity">
    <text evidence="8">Belongs to the TRAF3IP1 family.</text>
</comment>
<dbReference type="Pfam" id="PF17749">
    <property type="entry name" value="MIP-T3_C"/>
    <property type="match status" value="1"/>
</dbReference>
<evidence type="ECO:0000256" key="1">
    <source>
        <dbReference type="ARBA" id="ARBA00004120"/>
    </source>
</evidence>
<dbReference type="PANTHER" id="PTHR31363">
    <property type="entry name" value="TRAF3-INTERACTING PROTEIN 1"/>
    <property type="match status" value="1"/>
</dbReference>
<keyword evidence="7" id="KW-0966">Cell projection</keyword>
<keyword evidence="3" id="KW-0963">Cytoplasm</keyword>
<dbReference type="GO" id="GO:0070507">
    <property type="term" value="P:regulation of microtubule cytoskeleton organization"/>
    <property type="evidence" value="ECO:0007669"/>
    <property type="project" value="TreeGrafter"/>
</dbReference>
<feature type="domain" description="TRAF3-interacting protein 1 C-terminal" evidence="12">
    <location>
        <begin position="394"/>
        <end position="534"/>
    </location>
</feature>
<keyword evidence="6" id="KW-0206">Cytoskeleton</keyword>
<feature type="compositionally biased region" description="Basic and acidic residues" evidence="10">
    <location>
        <begin position="150"/>
        <end position="244"/>
    </location>
</feature>
<evidence type="ECO:0000259" key="12">
    <source>
        <dbReference type="Pfam" id="PF17749"/>
    </source>
</evidence>
<evidence type="ECO:0000256" key="9">
    <source>
        <dbReference type="SAM" id="Coils"/>
    </source>
</evidence>
<organism evidence="13 14">
    <name type="scientific">Mesorhabditis belari</name>
    <dbReference type="NCBI Taxonomy" id="2138241"/>
    <lineage>
        <taxon>Eukaryota</taxon>
        <taxon>Metazoa</taxon>
        <taxon>Ecdysozoa</taxon>
        <taxon>Nematoda</taxon>
        <taxon>Chromadorea</taxon>
        <taxon>Rhabditida</taxon>
        <taxon>Rhabditina</taxon>
        <taxon>Rhabditomorpha</taxon>
        <taxon>Rhabditoidea</taxon>
        <taxon>Rhabditidae</taxon>
        <taxon>Mesorhabditinae</taxon>
        <taxon>Mesorhabditis</taxon>
    </lineage>
</organism>
<evidence type="ECO:0000256" key="3">
    <source>
        <dbReference type="ARBA" id="ARBA00022490"/>
    </source>
</evidence>
<evidence type="ECO:0000256" key="8">
    <source>
        <dbReference type="ARBA" id="ARBA00043971"/>
    </source>
</evidence>
<feature type="coiled-coil region" evidence="9">
    <location>
        <begin position="426"/>
        <end position="527"/>
    </location>
</feature>
<evidence type="ECO:0000256" key="7">
    <source>
        <dbReference type="ARBA" id="ARBA00023273"/>
    </source>
</evidence>
<feature type="region of interest" description="Disordered" evidence="10">
    <location>
        <begin position="112"/>
        <end position="398"/>
    </location>
</feature>
<dbReference type="InterPro" id="IPR041476">
    <property type="entry name" value="TRAF3IP1_C"/>
</dbReference>
<dbReference type="AlphaFoldDB" id="A0AAF3FTA0"/>
<evidence type="ECO:0000313" key="14">
    <source>
        <dbReference type="WBParaSite" id="MBELARI_LOCUS9022"/>
    </source>
</evidence>
<evidence type="ECO:0000256" key="6">
    <source>
        <dbReference type="ARBA" id="ARBA00023212"/>
    </source>
</evidence>
<evidence type="ECO:0000256" key="5">
    <source>
        <dbReference type="ARBA" id="ARBA00023054"/>
    </source>
</evidence>
<sequence>MDFEATRSLYLGLIDKPPLTDKLLSRPPFKFLLDVFSNTISKTGYLRESFPSSSLDESSLGDKDAKVGFLERLITAVNTDGSLNDVKASKIVAGKEAEETIKLLQKFAQEARQYRDGSVTSNKENKKKSSTTSKERESSKTSSKSSSKASSDKGKAPEKRSKSKDKVKDETKDSKAKDSKTSSKDRDSKSKDRDSEKKKDKEKDREKSKDRSSSKKDREKTSSKSDREKKERSSKTKTIDEAALPRRTSIMPTAASIEPSPSFQTEIDHHLDSHDDEASGTAKTEDSGFAESDRVISPRPPPSEARDHMRIGTSMGRPQTSMGRPGTAAARAAPPKLKKKQIAEIEQKQQVLEPKSEIFTETTSAPQQDEDFLIEEQEESRPEVTREEFDPNAEHGGLVAKIMETREQLEDGQVKMESDDVDDGEMARQRHQVENLQKNLQRVTQTAFPLAKLFDFAQEDLDSMMKELEKWRNETRKNELEWKEREAKGHGEVHKYSSQLAQLEDSIRETRQQLQNVKGKLNSNEEQMKVMLANM</sequence>
<dbReference type="Proteomes" id="UP000887575">
    <property type="component" value="Unassembled WGS sequence"/>
</dbReference>
<dbReference type="GO" id="GO:0036064">
    <property type="term" value="C:ciliary basal body"/>
    <property type="evidence" value="ECO:0007669"/>
    <property type="project" value="TreeGrafter"/>
</dbReference>
<accession>A0AAF3FTA0</accession>
<dbReference type="InterPro" id="IPR040468">
    <property type="entry name" value="TRAF3IP1_N"/>
</dbReference>
<feature type="compositionally biased region" description="Basic and acidic residues" evidence="10">
    <location>
        <begin position="379"/>
        <end position="393"/>
    </location>
</feature>
<evidence type="ECO:0000256" key="4">
    <source>
        <dbReference type="ARBA" id="ARBA00022794"/>
    </source>
</evidence>
<dbReference type="Pfam" id="PF10243">
    <property type="entry name" value="MIP-T3"/>
    <property type="match status" value="1"/>
</dbReference>
<evidence type="ECO:0000313" key="13">
    <source>
        <dbReference type="Proteomes" id="UP000887575"/>
    </source>
</evidence>